<organism evidence="1 2">
    <name type="scientific">Sinanodonta woodiana</name>
    <name type="common">Chinese pond mussel</name>
    <name type="synonym">Anodonta woodiana</name>
    <dbReference type="NCBI Taxonomy" id="1069815"/>
    <lineage>
        <taxon>Eukaryota</taxon>
        <taxon>Metazoa</taxon>
        <taxon>Spiralia</taxon>
        <taxon>Lophotrochozoa</taxon>
        <taxon>Mollusca</taxon>
        <taxon>Bivalvia</taxon>
        <taxon>Autobranchia</taxon>
        <taxon>Heteroconchia</taxon>
        <taxon>Palaeoheterodonta</taxon>
        <taxon>Unionida</taxon>
        <taxon>Unionoidea</taxon>
        <taxon>Unionidae</taxon>
        <taxon>Unioninae</taxon>
        <taxon>Sinanodonta</taxon>
    </lineage>
</organism>
<protein>
    <submittedName>
        <fullName evidence="1">Uncharacterized protein</fullName>
    </submittedName>
</protein>
<evidence type="ECO:0000313" key="2">
    <source>
        <dbReference type="Proteomes" id="UP001634394"/>
    </source>
</evidence>
<proteinExistence type="predicted"/>
<dbReference type="AlphaFoldDB" id="A0ABD3XXY2"/>
<accession>A0ABD3XXY2</accession>
<sequence>MITPASQHAYTSLASKHTLIPPASQHTLITPASQHAWISLASKQALIHSALQHVFITAASQHAEILPALQREFGCSITTCMYHSSIPAFIGYSEHPNMH</sequence>
<dbReference type="EMBL" id="JBJQND010000001">
    <property type="protein sequence ID" value="KAL3891036.1"/>
    <property type="molecule type" value="Genomic_DNA"/>
</dbReference>
<name>A0ABD3XXY2_SINWO</name>
<evidence type="ECO:0000313" key="1">
    <source>
        <dbReference type="EMBL" id="KAL3891036.1"/>
    </source>
</evidence>
<keyword evidence="2" id="KW-1185">Reference proteome</keyword>
<gene>
    <name evidence="1" type="ORF">ACJMK2_003299</name>
</gene>
<reference evidence="1 2" key="1">
    <citation type="submission" date="2024-11" db="EMBL/GenBank/DDBJ databases">
        <title>Chromosome-level genome assembly of the freshwater bivalve Anodonta woodiana.</title>
        <authorList>
            <person name="Chen X."/>
        </authorList>
    </citation>
    <scope>NUCLEOTIDE SEQUENCE [LARGE SCALE GENOMIC DNA]</scope>
    <source>
        <strain evidence="1">MN2024</strain>
        <tissue evidence="1">Gills</tissue>
    </source>
</reference>
<dbReference type="Proteomes" id="UP001634394">
    <property type="component" value="Unassembled WGS sequence"/>
</dbReference>
<comment type="caution">
    <text evidence="1">The sequence shown here is derived from an EMBL/GenBank/DDBJ whole genome shotgun (WGS) entry which is preliminary data.</text>
</comment>